<comment type="subcellular location">
    <subcellularLocation>
        <location evidence="1">Nucleus</location>
    </subcellularLocation>
</comment>
<name>A0A4Q4MI45_9PLEO</name>
<dbReference type="Proteomes" id="UP000292402">
    <property type="component" value="Unassembled WGS sequence"/>
</dbReference>
<evidence type="ECO:0000259" key="6">
    <source>
        <dbReference type="PROSITE" id="PS50217"/>
    </source>
</evidence>
<sequence>MDEFASLFNEVHSTAHLGQQPLFQISPLINVIRQGLCDPAEVRSDTLQRDFHLVSNQLNHADKSNVEREDIRAQFDPVITDGGHKGSTISPAGTNPVDNPMADVKPKRGRPRIGNRRHTHGESARNQALARNRLAARKYRQRDADATERLRIRAEECASMNHTLKEDIKRLREEALSLRFSLLHHASCGVRAIDLCIEKYMEDAARFQTMVGKKDAVQQHQDVEAQPT</sequence>
<dbReference type="InterPro" id="IPR051027">
    <property type="entry name" value="bZIP_transcription_factors"/>
</dbReference>
<evidence type="ECO:0000256" key="5">
    <source>
        <dbReference type="SAM" id="MobiDB-lite"/>
    </source>
</evidence>
<feature type="region of interest" description="Disordered" evidence="5">
    <location>
        <begin position="77"/>
        <end position="127"/>
    </location>
</feature>
<dbReference type="InterPro" id="IPR046347">
    <property type="entry name" value="bZIP_sf"/>
</dbReference>
<dbReference type="EMBL" id="PDXA01000015">
    <property type="protein sequence ID" value="RYN51869.1"/>
    <property type="molecule type" value="Genomic_DNA"/>
</dbReference>
<dbReference type="Gene3D" id="1.20.5.170">
    <property type="match status" value="1"/>
</dbReference>
<comment type="caution">
    <text evidence="7">The sequence shown here is derived from an EMBL/GenBank/DDBJ whole genome shotgun (WGS) entry which is preliminary data.</text>
</comment>
<evidence type="ECO:0000256" key="1">
    <source>
        <dbReference type="ARBA" id="ARBA00004123"/>
    </source>
</evidence>
<dbReference type="PANTHER" id="PTHR19304">
    <property type="entry name" value="CYCLIC-AMP RESPONSE ELEMENT BINDING PROTEIN"/>
    <property type="match status" value="1"/>
</dbReference>
<evidence type="ECO:0000256" key="2">
    <source>
        <dbReference type="ARBA" id="ARBA00023015"/>
    </source>
</evidence>
<evidence type="ECO:0000256" key="4">
    <source>
        <dbReference type="ARBA" id="ARBA00023242"/>
    </source>
</evidence>
<dbReference type="SUPFAM" id="SSF57959">
    <property type="entry name" value="Leucine zipper domain"/>
    <property type="match status" value="1"/>
</dbReference>
<evidence type="ECO:0000313" key="8">
    <source>
        <dbReference type="Proteomes" id="UP000292402"/>
    </source>
</evidence>
<organism evidence="7 8">
    <name type="scientific">Alternaria tenuissima</name>
    <dbReference type="NCBI Taxonomy" id="119927"/>
    <lineage>
        <taxon>Eukaryota</taxon>
        <taxon>Fungi</taxon>
        <taxon>Dikarya</taxon>
        <taxon>Ascomycota</taxon>
        <taxon>Pezizomycotina</taxon>
        <taxon>Dothideomycetes</taxon>
        <taxon>Pleosporomycetidae</taxon>
        <taxon>Pleosporales</taxon>
        <taxon>Pleosporineae</taxon>
        <taxon>Pleosporaceae</taxon>
        <taxon>Alternaria</taxon>
        <taxon>Alternaria sect. Alternaria</taxon>
        <taxon>Alternaria alternata complex</taxon>
    </lineage>
</organism>
<dbReference type="PROSITE" id="PS50217">
    <property type="entry name" value="BZIP"/>
    <property type="match status" value="1"/>
</dbReference>
<dbReference type="GO" id="GO:0003700">
    <property type="term" value="F:DNA-binding transcription factor activity"/>
    <property type="evidence" value="ECO:0007669"/>
    <property type="project" value="InterPro"/>
</dbReference>
<feature type="domain" description="BZIP" evidence="6">
    <location>
        <begin position="122"/>
        <end position="185"/>
    </location>
</feature>
<feature type="compositionally biased region" description="Polar residues" evidence="5">
    <location>
        <begin position="87"/>
        <end position="97"/>
    </location>
</feature>
<dbReference type="InterPro" id="IPR004827">
    <property type="entry name" value="bZIP"/>
</dbReference>
<gene>
    <name evidence="7" type="ORF">AA0114_g5456</name>
</gene>
<keyword evidence="4" id="KW-0539">Nucleus</keyword>
<protein>
    <recommendedName>
        <fullName evidence="6">BZIP domain-containing protein</fullName>
    </recommendedName>
</protein>
<dbReference type="AlphaFoldDB" id="A0A4Q4MI45"/>
<dbReference type="GO" id="GO:0005634">
    <property type="term" value="C:nucleus"/>
    <property type="evidence" value="ECO:0007669"/>
    <property type="project" value="UniProtKB-SubCell"/>
</dbReference>
<evidence type="ECO:0000256" key="3">
    <source>
        <dbReference type="ARBA" id="ARBA00023163"/>
    </source>
</evidence>
<feature type="compositionally biased region" description="Basic residues" evidence="5">
    <location>
        <begin position="107"/>
        <end position="119"/>
    </location>
</feature>
<keyword evidence="3" id="KW-0804">Transcription</keyword>
<accession>A0A4Q4MI45</accession>
<evidence type="ECO:0000313" key="7">
    <source>
        <dbReference type="EMBL" id="RYN51869.1"/>
    </source>
</evidence>
<keyword evidence="2" id="KW-0805">Transcription regulation</keyword>
<proteinExistence type="predicted"/>
<reference evidence="8" key="1">
    <citation type="journal article" date="2019" name="bioRxiv">
        <title>Genomics, evolutionary history and diagnostics of the Alternaria alternata species group including apple and Asian pear pathotypes.</title>
        <authorList>
            <person name="Armitage A.D."/>
            <person name="Cockerton H.M."/>
            <person name="Sreenivasaprasad S."/>
            <person name="Woodhall J.W."/>
            <person name="Lane C.R."/>
            <person name="Harrison R.J."/>
            <person name="Clarkson J.P."/>
        </authorList>
    </citation>
    <scope>NUCLEOTIDE SEQUENCE [LARGE SCALE GENOMIC DNA]</scope>
    <source>
        <strain evidence="8">FERA 1082</strain>
    </source>
</reference>
<dbReference type="Pfam" id="PF00170">
    <property type="entry name" value="bZIP_1"/>
    <property type="match status" value="1"/>
</dbReference>